<protein>
    <submittedName>
        <fullName evidence="2">Uncharacterized protein</fullName>
    </submittedName>
</protein>
<dbReference type="InterPro" id="IPR019587">
    <property type="entry name" value="Polyketide_cyclase/dehydratase"/>
</dbReference>
<dbReference type="SUPFAM" id="SSF55961">
    <property type="entry name" value="Bet v1-like"/>
    <property type="match status" value="1"/>
</dbReference>
<dbReference type="Pfam" id="PF10604">
    <property type="entry name" value="Polyketide_cyc2"/>
    <property type="match status" value="1"/>
</dbReference>
<dbReference type="OrthoDB" id="10632968at2759"/>
<keyword evidence="1" id="KW-0472">Membrane</keyword>
<feature type="transmembrane region" description="Helical" evidence="1">
    <location>
        <begin position="75"/>
        <end position="103"/>
    </location>
</feature>
<gene>
    <name evidence="2" type="ORF">AK812_SmicGene9957</name>
</gene>
<keyword evidence="1" id="KW-0812">Transmembrane</keyword>
<evidence type="ECO:0000313" key="3">
    <source>
        <dbReference type="Proteomes" id="UP000186817"/>
    </source>
</evidence>
<feature type="transmembrane region" description="Helical" evidence="1">
    <location>
        <begin position="208"/>
        <end position="230"/>
    </location>
</feature>
<reference evidence="2 3" key="1">
    <citation type="submission" date="2016-02" db="EMBL/GenBank/DDBJ databases">
        <title>Genome analysis of coral dinoflagellate symbionts highlights evolutionary adaptations to a symbiotic lifestyle.</title>
        <authorList>
            <person name="Aranda M."/>
            <person name="Li Y."/>
            <person name="Liew Y.J."/>
            <person name="Baumgarten S."/>
            <person name="Simakov O."/>
            <person name="Wilson M."/>
            <person name="Piel J."/>
            <person name="Ashoor H."/>
            <person name="Bougouffa S."/>
            <person name="Bajic V.B."/>
            <person name="Ryu T."/>
            <person name="Ravasi T."/>
            <person name="Bayer T."/>
            <person name="Micklem G."/>
            <person name="Kim H."/>
            <person name="Bhak J."/>
            <person name="Lajeunesse T.C."/>
            <person name="Voolstra C.R."/>
        </authorList>
    </citation>
    <scope>NUCLEOTIDE SEQUENCE [LARGE SCALE GENOMIC DNA]</scope>
    <source>
        <strain evidence="2 3">CCMP2467</strain>
    </source>
</reference>
<dbReference type="EMBL" id="LSRX01000154">
    <property type="protein sequence ID" value="OLQ06710.1"/>
    <property type="molecule type" value="Genomic_DNA"/>
</dbReference>
<evidence type="ECO:0000256" key="1">
    <source>
        <dbReference type="SAM" id="Phobius"/>
    </source>
</evidence>
<keyword evidence="3" id="KW-1185">Reference proteome</keyword>
<sequence>MAAHFRQILPVDCVKQIAMPIRLFAVLMLPLGNNNSKVADLPMSILAVGGIFLTGPTLLYYLTRARHKTRRFLPCFMWTVAQLCGTVGCAILLAGLVVTYQLLLADGQVVFTKFVYSRLVVAKRPQVPGDTAYQVLRFGDFRGGTGSLTIVLNVLARLGWTRYVLFKVGRWIVGTNAAVALFAPTGWSKLHDEVKIPVLHFLQGFEEVFLIYGGYFRFIALIGLVIARYMMFGELVLDGPKALAPAFNPSAACALLALLMLEILEEISRGDDTATSADTPFLEWNIPATHTELTLDVSALASLPLPLEQDPTAEHLAHFFLQTGKASFHDISRLLDLLPEKTSAKRRGPLCLDGDNRKCFSTGAFTFSHSTGVQNNVTLFPRVTAALAGIMRGMCPEADFASLMLQRNIQQQCHRDIGNEPGLLNTIVALMHWITIPGLERAVSSGTHNRSPVLLGIRQWFGQQRAVIPALSSRDAVFEPALAAIGITCEVTLGMLNTTLLAAIGITCEVTLGMLNTTLSNVVVARSDAVLRDVALLNATDLVANALQTAPEARPAPEGRRAAASPLEAALRLLAALQHQSFGPQVGDALRKLQIPRELEGEEAPLADLVEQLNRALRDGQAQNKSPQGFREGHVGQATPETVWAYLADLPQWVVWDPDMKEVADIWGGGMAEGGSFLAKLDAVSTRIFFRDVKENCEAKWGGTAAGGSITFDAFFKLEPVEGNRSRFTYEFTLQPPPAPELSALMRGCEDAEATFPDEFDSMD</sequence>
<proteinExistence type="predicted"/>
<accession>A0A1Q9EH04</accession>
<comment type="caution">
    <text evidence="2">The sequence shown here is derived from an EMBL/GenBank/DDBJ whole genome shotgun (WGS) entry which is preliminary data.</text>
</comment>
<dbReference type="AlphaFoldDB" id="A0A1Q9EH04"/>
<dbReference type="Proteomes" id="UP000186817">
    <property type="component" value="Unassembled WGS sequence"/>
</dbReference>
<dbReference type="CDD" id="cd07812">
    <property type="entry name" value="SRPBCC"/>
    <property type="match status" value="1"/>
</dbReference>
<dbReference type="Gene3D" id="3.30.530.20">
    <property type="match status" value="1"/>
</dbReference>
<feature type="transmembrane region" description="Helical" evidence="1">
    <location>
        <begin position="41"/>
        <end position="63"/>
    </location>
</feature>
<dbReference type="InterPro" id="IPR023393">
    <property type="entry name" value="START-like_dom_sf"/>
</dbReference>
<evidence type="ECO:0000313" key="2">
    <source>
        <dbReference type="EMBL" id="OLQ06710.1"/>
    </source>
</evidence>
<name>A0A1Q9EH04_SYMMI</name>
<organism evidence="2 3">
    <name type="scientific">Symbiodinium microadriaticum</name>
    <name type="common">Dinoflagellate</name>
    <name type="synonym">Zooxanthella microadriatica</name>
    <dbReference type="NCBI Taxonomy" id="2951"/>
    <lineage>
        <taxon>Eukaryota</taxon>
        <taxon>Sar</taxon>
        <taxon>Alveolata</taxon>
        <taxon>Dinophyceae</taxon>
        <taxon>Suessiales</taxon>
        <taxon>Symbiodiniaceae</taxon>
        <taxon>Symbiodinium</taxon>
    </lineage>
</organism>
<keyword evidence="1" id="KW-1133">Transmembrane helix</keyword>